<evidence type="ECO:0000313" key="6">
    <source>
        <dbReference type="EMBL" id="AOH38723.1"/>
    </source>
</evidence>
<accession>A0A1B3WCN2</accession>
<dbReference type="STRING" id="39950.BCB69_01205"/>
<name>A0A1B3WCN2_9FIRM</name>
<dbReference type="Gene3D" id="3.10.300.10">
    <property type="entry name" value="Methylpurine-DNA glycosylase (MPG)"/>
    <property type="match status" value="1"/>
</dbReference>
<dbReference type="InterPro" id="IPR011034">
    <property type="entry name" value="Formyl_transferase-like_C_sf"/>
</dbReference>
<dbReference type="RefSeq" id="WP_022513147.1">
    <property type="nucleotide sequence ID" value="NZ_CP017037.1"/>
</dbReference>
<gene>
    <name evidence="6" type="ORF">BCB69_01205</name>
    <name evidence="7" type="ORF">DX915_01985</name>
</gene>
<reference evidence="7 9" key="3">
    <citation type="submission" date="2018-08" db="EMBL/GenBank/DDBJ databases">
        <title>Draft genome sequence of Dialister pneumosintes KCOM 1685.</title>
        <authorList>
            <person name="Kook J.-K."/>
            <person name="Park S.-N."/>
            <person name="Lim Y.K."/>
        </authorList>
    </citation>
    <scope>NUCLEOTIDE SEQUENCE [LARGE SCALE GENOMIC DNA]</scope>
    <source>
        <strain evidence="7 9">KCOM 1685</strain>
    </source>
</reference>
<keyword evidence="3 5" id="KW-0378">Hydrolase</keyword>
<dbReference type="Pfam" id="PF02245">
    <property type="entry name" value="Pur_DNA_glyco"/>
    <property type="match status" value="1"/>
</dbReference>
<evidence type="ECO:0000256" key="3">
    <source>
        <dbReference type="ARBA" id="ARBA00022801"/>
    </source>
</evidence>
<dbReference type="FunFam" id="3.10.300.10:FF:000001">
    <property type="entry name" value="Putative 3-methyladenine DNA glycosylase"/>
    <property type="match status" value="1"/>
</dbReference>
<dbReference type="KEGG" id="dpn:BCB69_01205"/>
<dbReference type="PANTHER" id="PTHR10429">
    <property type="entry name" value="DNA-3-METHYLADENINE GLYCOSYLASE"/>
    <property type="match status" value="1"/>
</dbReference>
<evidence type="ECO:0000256" key="1">
    <source>
        <dbReference type="ARBA" id="ARBA00009232"/>
    </source>
</evidence>
<dbReference type="InterPro" id="IPR003180">
    <property type="entry name" value="MPG"/>
</dbReference>
<evidence type="ECO:0000313" key="9">
    <source>
        <dbReference type="Proteomes" id="UP000266262"/>
    </source>
</evidence>
<dbReference type="NCBIfam" id="TIGR00567">
    <property type="entry name" value="3mg"/>
    <property type="match status" value="1"/>
</dbReference>
<dbReference type="SUPFAM" id="SSF50486">
    <property type="entry name" value="FMT C-terminal domain-like"/>
    <property type="match status" value="1"/>
</dbReference>
<comment type="similarity">
    <text evidence="1 5">Belongs to the DNA glycosylase MPG family.</text>
</comment>
<evidence type="ECO:0000256" key="2">
    <source>
        <dbReference type="ARBA" id="ARBA00022763"/>
    </source>
</evidence>
<evidence type="ECO:0000256" key="5">
    <source>
        <dbReference type="HAMAP-Rule" id="MF_00527"/>
    </source>
</evidence>
<keyword evidence="2 5" id="KW-0227">DNA damage</keyword>
<keyword evidence="4 5" id="KW-0234">DNA repair</keyword>
<dbReference type="EMBL" id="CP017037">
    <property type="protein sequence ID" value="AOH38723.1"/>
    <property type="molecule type" value="Genomic_DNA"/>
</dbReference>
<keyword evidence="9" id="KW-1185">Reference proteome</keyword>
<reference evidence="8" key="1">
    <citation type="submission" date="2016-08" db="EMBL/GenBank/DDBJ databases">
        <authorList>
            <person name="Holder M.E."/>
            <person name="Ajami N.J."/>
            <person name="Petrosino J.F."/>
        </authorList>
    </citation>
    <scope>NUCLEOTIDE SEQUENCE [LARGE SCALE GENOMIC DNA]</scope>
    <source>
        <strain evidence="8">F0677</strain>
    </source>
</reference>
<protein>
    <recommendedName>
        <fullName evidence="5">Putative 3-methyladenine DNA glycosylase</fullName>
        <ecNumber evidence="5">3.2.2.-</ecNumber>
    </recommendedName>
</protein>
<dbReference type="GO" id="GO:0003905">
    <property type="term" value="F:alkylbase DNA N-glycosylase activity"/>
    <property type="evidence" value="ECO:0007669"/>
    <property type="project" value="InterPro"/>
</dbReference>
<dbReference type="Proteomes" id="UP000094757">
    <property type="component" value="Chromosome"/>
</dbReference>
<dbReference type="AlphaFoldDB" id="A0A1B3WCN2"/>
<dbReference type="HAMAP" id="MF_00527">
    <property type="entry name" value="3MGH"/>
    <property type="match status" value="1"/>
</dbReference>
<evidence type="ECO:0000313" key="8">
    <source>
        <dbReference type="Proteomes" id="UP000094757"/>
    </source>
</evidence>
<proteinExistence type="inferred from homology"/>
<dbReference type="InterPro" id="IPR036995">
    <property type="entry name" value="MPG_sf"/>
</dbReference>
<evidence type="ECO:0000256" key="4">
    <source>
        <dbReference type="ARBA" id="ARBA00023204"/>
    </source>
</evidence>
<evidence type="ECO:0000313" key="7">
    <source>
        <dbReference type="EMBL" id="RID94323.1"/>
    </source>
</evidence>
<sequence length="196" mass="21920">MRWERKNYLSSAVETAYNLIGAVLVHETSEGIIKGKITECEAYGGFYQGKPDDGAHSFKGKTSRTQILFEEGGHAYIYLIYGMYLCMNIVCDIKGQPGGVLLRALEPVQGIDVMQKNRPKARGKLLTCGPGRLSMAMGIERSMYGMDLVSGNLYIESGNEQLIQVESSKRINIEYATYGKHFPWRFTLKGSSWISK</sequence>
<dbReference type="Proteomes" id="UP000266262">
    <property type="component" value="Unassembled WGS sequence"/>
</dbReference>
<dbReference type="PANTHER" id="PTHR10429:SF0">
    <property type="entry name" value="DNA-3-METHYLADENINE GLYCOSYLASE"/>
    <property type="match status" value="1"/>
</dbReference>
<dbReference type="GO" id="GO:0006284">
    <property type="term" value="P:base-excision repair"/>
    <property type="evidence" value="ECO:0007669"/>
    <property type="project" value="InterPro"/>
</dbReference>
<dbReference type="EC" id="3.2.2.-" evidence="5"/>
<dbReference type="CDD" id="cd00540">
    <property type="entry name" value="AAG"/>
    <property type="match status" value="1"/>
</dbReference>
<dbReference type="OrthoDB" id="9794313at2"/>
<organism evidence="6 8">
    <name type="scientific">Dialister pneumosintes</name>
    <dbReference type="NCBI Taxonomy" id="39950"/>
    <lineage>
        <taxon>Bacteria</taxon>
        <taxon>Bacillati</taxon>
        <taxon>Bacillota</taxon>
        <taxon>Negativicutes</taxon>
        <taxon>Veillonellales</taxon>
        <taxon>Veillonellaceae</taxon>
        <taxon>Dialister</taxon>
    </lineage>
</organism>
<dbReference type="GO" id="GO:0003677">
    <property type="term" value="F:DNA binding"/>
    <property type="evidence" value="ECO:0007669"/>
    <property type="project" value="InterPro"/>
</dbReference>
<reference evidence="6" key="2">
    <citation type="submission" date="2016-08" db="EMBL/GenBank/DDBJ databases">
        <authorList>
            <person name="Seilhamer J.J."/>
        </authorList>
    </citation>
    <scope>NUCLEOTIDE SEQUENCE [LARGE SCALE GENOMIC DNA]</scope>
    <source>
        <strain evidence="6">F0677</strain>
    </source>
</reference>
<dbReference type="EMBL" id="QWKU01000001">
    <property type="protein sequence ID" value="RID94323.1"/>
    <property type="molecule type" value="Genomic_DNA"/>
</dbReference>